<evidence type="ECO:0000313" key="2">
    <source>
        <dbReference type="EMBL" id="EFB76508.1"/>
    </source>
</evidence>
<protein>
    <recommendedName>
        <fullName evidence="4">MacB-like periplasmic core domain-containing protein</fullName>
    </recommendedName>
</protein>
<evidence type="ECO:0008006" key="4">
    <source>
        <dbReference type="Google" id="ProtNLM"/>
    </source>
</evidence>
<feature type="transmembrane region" description="Helical" evidence="1">
    <location>
        <begin position="225"/>
        <end position="251"/>
    </location>
</feature>
<name>D1PKK0_9FIRM</name>
<accession>D1PKK0</accession>
<dbReference type="AlphaFoldDB" id="D1PKK0"/>
<dbReference type="Proteomes" id="UP000003438">
    <property type="component" value="Unassembled WGS sequence"/>
</dbReference>
<comment type="caution">
    <text evidence="2">The sequence shown here is derived from an EMBL/GenBank/DDBJ whole genome shotgun (WGS) entry which is preliminary data.</text>
</comment>
<evidence type="ECO:0000256" key="1">
    <source>
        <dbReference type="SAM" id="Phobius"/>
    </source>
</evidence>
<dbReference type="EMBL" id="ACBY02000020">
    <property type="protein sequence ID" value="EFB76508.1"/>
    <property type="molecule type" value="Genomic_DNA"/>
</dbReference>
<keyword evidence="3" id="KW-1185">Reference proteome</keyword>
<keyword evidence="1" id="KW-0472">Membrane</keyword>
<dbReference type="HOGENOM" id="CLU_966203_0_0_9"/>
<gene>
    <name evidence="2" type="ORF">SUBVAR_04876</name>
</gene>
<organism evidence="2 3">
    <name type="scientific">Subdoligranulum variabile DSM 15176</name>
    <dbReference type="NCBI Taxonomy" id="411471"/>
    <lineage>
        <taxon>Bacteria</taxon>
        <taxon>Bacillati</taxon>
        <taxon>Bacillota</taxon>
        <taxon>Clostridia</taxon>
        <taxon>Eubacteriales</taxon>
        <taxon>Oscillospiraceae</taxon>
        <taxon>Subdoligranulum</taxon>
    </lineage>
</organism>
<dbReference type="STRING" id="411471.SUBVAR_04876"/>
<proteinExistence type="predicted"/>
<feature type="transmembrane region" description="Helical" evidence="1">
    <location>
        <begin position="191"/>
        <end position="213"/>
    </location>
</feature>
<keyword evidence="1" id="KW-0812">Transmembrane</keyword>
<sequence length="288" mass="32405">MVSLFLWRYAAEQERLYATTSLRFAEALTEEEMQAVTAYQSDADHDSRIYASFWGQNTAMVKAGDGRWEDDVTCIGFCGEAADCLPARYLRGGAPGSTGKTCSISDGLVQSIYGSVWMEGLQIELAGEFYEITGVFSAEDKVVLYPSRQRLTCAELRGVSKDTPMADVEQWRTSAGLPAPQWIYYGPQRVMIVQFLCWLPGILTVAVLLIAWIRMSISWGIFARNVLWFFLATGGALALPVLLHALPGWLIPSQWSDFSFWPDLLKTIVKNDGAWKTAVRYWRDYARF</sequence>
<keyword evidence="1" id="KW-1133">Transmembrane helix</keyword>
<evidence type="ECO:0000313" key="3">
    <source>
        <dbReference type="Proteomes" id="UP000003438"/>
    </source>
</evidence>
<reference evidence="2" key="1">
    <citation type="submission" date="2009-12" db="EMBL/GenBank/DDBJ databases">
        <authorList>
            <person name="Weinstock G."/>
            <person name="Sodergren E."/>
            <person name="Clifton S."/>
            <person name="Fulton L."/>
            <person name="Fulton B."/>
            <person name="Courtney L."/>
            <person name="Fronick C."/>
            <person name="Harrison M."/>
            <person name="Strong C."/>
            <person name="Farmer C."/>
            <person name="Delahaunty K."/>
            <person name="Markovic C."/>
            <person name="Hall O."/>
            <person name="Minx P."/>
            <person name="Tomlinson C."/>
            <person name="Mitreva M."/>
            <person name="Nelson J."/>
            <person name="Hou S."/>
            <person name="Wollam A."/>
            <person name="Pepin K.H."/>
            <person name="Johnson M."/>
            <person name="Bhonagiri V."/>
            <person name="Nash W.E."/>
            <person name="Warren W."/>
            <person name="Chinwalla A."/>
            <person name="Mardis E.R."/>
            <person name="Wilson R.K."/>
        </authorList>
    </citation>
    <scope>NUCLEOTIDE SEQUENCE [LARGE SCALE GENOMIC DNA]</scope>
    <source>
        <strain evidence="2">DSM 15176</strain>
    </source>
</reference>